<dbReference type="HOGENOM" id="CLU_2878103_0_0_3"/>
<name>B4W562_9CYAN</name>
<gene>
    <name evidence="2" type="ORF">MC7420_5300</name>
</gene>
<dbReference type="EMBL" id="DS989884">
    <property type="protein sequence ID" value="EDX70672.1"/>
    <property type="molecule type" value="Genomic_DNA"/>
</dbReference>
<keyword evidence="3" id="KW-1185">Reference proteome</keyword>
<evidence type="ECO:0000313" key="3">
    <source>
        <dbReference type="Proteomes" id="UP000003835"/>
    </source>
</evidence>
<feature type="compositionally biased region" description="Basic and acidic residues" evidence="1">
    <location>
        <begin position="52"/>
        <end position="63"/>
    </location>
</feature>
<evidence type="ECO:0000256" key="1">
    <source>
        <dbReference type="SAM" id="MobiDB-lite"/>
    </source>
</evidence>
<protein>
    <submittedName>
        <fullName evidence="2">Uncharacterized protein</fullName>
    </submittedName>
</protein>
<dbReference type="AlphaFoldDB" id="B4W562"/>
<evidence type="ECO:0000313" key="2">
    <source>
        <dbReference type="EMBL" id="EDX70672.1"/>
    </source>
</evidence>
<proteinExistence type="predicted"/>
<organism evidence="2 3">
    <name type="scientific">Coleofasciculus chthonoplastes PCC 7420</name>
    <dbReference type="NCBI Taxonomy" id="118168"/>
    <lineage>
        <taxon>Bacteria</taxon>
        <taxon>Bacillati</taxon>
        <taxon>Cyanobacteriota</taxon>
        <taxon>Cyanophyceae</taxon>
        <taxon>Coleofasciculales</taxon>
        <taxon>Coleofasciculaceae</taxon>
        <taxon>Coleofasciculus</taxon>
    </lineage>
</organism>
<sequence length="63" mass="7071">MVGAGFTTIFSVAPRCDETRPDSAQEIVLFWAHVCHWCQLKLNPSPPAPLPRRGEGSKKEEMF</sequence>
<reference evidence="2 3" key="1">
    <citation type="submission" date="2008-07" db="EMBL/GenBank/DDBJ databases">
        <authorList>
            <person name="Tandeau de Marsac N."/>
            <person name="Ferriera S."/>
            <person name="Johnson J."/>
            <person name="Kravitz S."/>
            <person name="Beeson K."/>
            <person name="Sutton G."/>
            <person name="Rogers Y.-H."/>
            <person name="Friedman R."/>
            <person name="Frazier M."/>
            <person name="Venter J.C."/>
        </authorList>
    </citation>
    <scope>NUCLEOTIDE SEQUENCE [LARGE SCALE GENOMIC DNA]</scope>
    <source>
        <strain evidence="2 3">PCC 7420</strain>
    </source>
</reference>
<dbReference type="Proteomes" id="UP000003835">
    <property type="component" value="Unassembled WGS sequence"/>
</dbReference>
<feature type="region of interest" description="Disordered" evidence="1">
    <location>
        <begin position="43"/>
        <end position="63"/>
    </location>
</feature>
<accession>B4W562</accession>